<dbReference type="EMBL" id="BMKX01000002">
    <property type="protein sequence ID" value="GGJ57008.1"/>
    <property type="molecule type" value="Genomic_DNA"/>
</dbReference>
<accession>A0ABQ2DGA8</accession>
<proteinExistence type="predicted"/>
<organism evidence="1 2">
    <name type="scientific">Glutamicibacter ardleyensis</name>
    <dbReference type="NCBI Taxonomy" id="225894"/>
    <lineage>
        <taxon>Bacteria</taxon>
        <taxon>Bacillati</taxon>
        <taxon>Actinomycetota</taxon>
        <taxon>Actinomycetes</taxon>
        <taxon>Micrococcales</taxon>
        <taxon>Micrococcaceae</taxon>
        <taxon>Glutamicibacter</taxon>
    </lineage>
</organism>
<name>A0ABQ2DGA8_9MICC</name>
<comment type="caution">
    <text evidence="1">The sequence shown here is derived from an EMBL/GenBank/DDBJ whole genome shotgun (WGS) entry which is preliminary data.</text>
</comment>
<gene>
    <name evidence="1" type="ORF">GCM10007173_14780</name>
</gene>
<dbReference type="Proteomes" id="UP000606115">
    <property type="component" value="Unassembled WGS sequence"/>
</dbReference>
<keyword evidence="2" id="KW-1185">Reference proteome</keyword>
<protein>
    <submittedName>
        <fullName evidence="1">Uncharacterized protein</fullName>
    </submittedName>
</protein>
<sequence>MMRRSFSGPLSALGEVLESESEPELVTPQPVRASAAAAATAAMTRMDLKVFIDSASLLSSGANSSTLSARVKQVTLAYAKKILFIV</sequence>
<evidence type="ECO:0000313" key="2">
    <source>
        <dbReference type="Proteomes" id="UP000606115"/>
    </source>
</evidence>
<evidence type="ECO:0000313" key="1">
    <source>
        <dbReference type="EMBL" id="GGJ57008.1"/>
    </source>
</evidence>
<reference evidence="2" key="1">
    <citation type="journal article" date="2019" name="Int. J. Syst. Evol. Microbiol.">
        <title>The Global Catalogue of Microorganisms (GCM) 10K type strain sequencing project: providing services to taxonomists for standard genome sequencing and annotation.</title>
        <authorList>
            <consortium name="The Broad Institute Genomics Platform"/>
            <consortium name="The Broad Institute Genome Sequencing Center for Infectious Disease"/>
            <person name="Wu L."/>
            <person name="Ma J."/>
        </authorList>
    </citation>
    <scope>NUCLEOTIDE SEQUENCE [LARGE SCALE GENOMIC DNA]</scope>
    <source>
        <strain evidence="2">CGMCC 1.3685</strain>
    </source>
</reference>